<dbReference type="Gene3D" id="1.25.10.10">
    <property type="entry name" value="Leucine-rich Repeat Variant"/>
    <property type="match status" value="1"/>
</dbReference>
<dbReference type="EMBL" id="AWWV01009655">
    <property type="protein sequence ID" value="OMO84977.1"/>
    <property type="molecule type" value="Genomic_DNA"/>
</dbReference>
<dbReference type="GO" id="GO:0010496">
    <property type="term" value="P:intercellular transport"/>
    <property type="evidence" value="ECO:0007669"/>
    <property type="project" value="EnsemblPlants"/>
</dbReference>
<dbReference type="GO" id="GO:0005768">
    <property type="term" value="C:endosome"/>
    <property type="evidence" value="ECO:0007669"/>
    <property type="project" value="EnsemblPlants"/>
</dbReference>
<evidence type="ECO:0000313" key="2">
    <source>
        <dbReference type="Proteomes" id="UP000188268"/>
    </source>
</evidence>
<accession>A0A1R3IQY1</accession>
<sequence length="788" mass="87684">MEQWQCVMNSIEQSLNNNDDPFSFQTLASIRSLGINPATSDSTLSSLLHALTRSLQLSRDPVFLHHILKLLVDLSSHRPHLSPIALDLLRSNSLFSSDSPRLVGDSLSTLVSLTSSPNEIDAARFVSLCLGPSISVRLWLLRNAEKFAIRESVLLAVFLGFTRDPYPYVRKAAMDGLVKLCKNGDLDDRDVTEGCYFRAAVLLRDAEDCVRSTAVRGVCECGKMLVVSCEEEKKQELADAVFIQLCSMVRDMSMKVRLEAFDALGKIGLVSEDILLQTLSKKVRMSACYSLRTLIVFSLRFAAEALNLLMDMLNDDSMDIRLQALETMHDLATTNSLKVEEIHMHRFLGTLFDSNSVVRYASRKILKLAKLAQLELFKLCIDGLLGNLETYPQDEVDVFSVLFHFGRNHGKFTVCLIEEVSSEMEPGFGGKLGFDSTRVAAFLVLAISAPLSFESDCCGVPPRIFSYAVTWLEKISCALSDVMSQDTLLAYLFECSRSSTISLANLKIKEALLAAKGDVPSHLCPEAASPVRMPSCRKGGDTSDHCYQIFRNLGNSATHTECEVAEHDDLRTTINLIFRKVKDLWPLVQLGCINEALKAIRTLKEEVASFSTETPGSAGSVAFTLQYLRVTKLLVAVWEHLMPTKRQKFHGLGEIELLLAKLDRRLREITNRFIGLSKAEELQIFDLIVLACLFRLSKVEICCYKTAMKKLSSTMSHLGFLLEEGSNQPSHFIVEVKKSLHGVGSSAGGNTCEPLVFKKLLNSFSLQQFVLCTSPRTPCFYTTCHHFA</sequence>
<dbReference type="PANTHER" id="PTHR20938:SF0">
    <property type="entry name" value="INTEGRATOR COMPLEX SUBUNIT 4"/>
    <property type="match status" value="1"/>
</dbReference>
<dbReference type="GO" id="GO:0090057">
    <property type="term" value="P:root radial pattern formation"/>
    <property type="evidence" value="ECO:0007669"/>
    <property type="project" value="EnsemblPlants"/>
</dbReference>
<dbReference type="SUPFAM" id="SSF48371">
    <property type="entry name" value="ARM repeat"/>
    <property type="match status" value="1"/>
</dbReference>
<dbReference type="OMA" id="KFEICCG"/>
<comment type="caution">
    <text evidence="1">The sequence shown here is derived from an EMBL/GenBank/DDBJ whole genome shotgun (WGS) entry which is preliminary data.</text>
</comment>
<dbReference type="PANTHER" id="PTHR20938">
    <property type="entry name" value="INTEGRATOR COMPLEX SUBUNIT 4"/>
    <property type="match status" value="1"/>
</dbReference>
<dbReference type="STRING" id="210143.A0A1R3IQY1"/>
<reference evidence="1 2" key="1">
    <citation type="submission" date="2013-09" db="EMBL/GenBank/DDBJ databases">
        <title>Corchorus capsularis genome sequencing.</title>
        <authorList>
            <person name="Alam M."/>
            <person name="Haque M.S."/>
            <person name="Islam M.S."/>
            <person name="Emdad E.M."/>
            <person name="Islam M.M."/>
            <person name="Ahmed B."/>
            <person name="Halim A."/>
            <person name="Hossen Q.M.M."/>
            <person name="Hossain M.Z."/>
            <person name="Ahmed R."/>
            <person name="Khan M.M."/>
            <person name="Islam R."/>
            <person name="Rashid M.M."/>
            <person name="Khan S.A."/>
            <person name="Rahman M.S."/>
            <person name="Alam M."/>
        </authorList>
    </citation>
    <scope>NUCLEOTIDE SEQUENCE [LARGE SCALE GENOMIC DNA]</scope>
    <source>
        <strain evidence="2">cv. CVL-1</strain>
        <tissue evidence="1">Whole seedling</tissue>
    </source>
</reference>
<evidence type="ECO:0000313" key="1">
    <source>
        <dbReference type="EMBL" id="OMO84977.1"/>
    </source>
</evidence>
<dbReference type="Proteomes" id="UP000188268">
    <property type="component" value="Unassembled WGS sequence"/>
</dbReference>
<proteinExistence type="predicted"/>
<dbReference type="InterPro" id="IPR016024">
    <property type="entry name" value="ARM-type_fold"/>
</dbReference>
<gene>
    <name evidence="1" type="ORF">CCACVL1_10534</name>
</gene>
<dbReference type="InterPro" id="IPR011989">
    <property type="entry name" value="ARM-like"/>
</dbReference>
<organism evidence="1 2">
    <name type="scientific">Corchorus capsularis</name>
    <name type="common">Jute</name>
    <dbReference type="NCBI Taxonomy" id="210143"/>
    <lineage>
        <taxon>Eukaryota</taxon>
        <taxon>Viridiplantae</taxon>
        <taxon>Streptophyta</taxon>
        <taxon>Embryophyta</taxon>
        <taxon>Tracheophyta</taxon>
        <taxon>Spermatophyta</taxon>
        <taxon>Magnoliopsida</taxon>
        <taxon>eudicotyledons</taxon>
        <taxon>Gunneridae</taxon>
        <taxon>Pentapetalae</taxon>
        <taxon>rosids</taxon>
        <taxon>malvids</taxon>
        <taxon>Malvales</taxon>
        <taxon>Malvaceae</taxon>
        <taxon>Grewioideae</taxon>
        <taxon>Apeibeae</taxon>
        <taxon>Corchorus</taxon>
    </lineage>
</organism>
<dbReference type="Gramene" id="OMO84977">
    <property type="protein sequence ID" value="OMO84977"/>
    <property type="gene ID" value="CCACVL1_10534"/>
</dbReference>
<keyword evidence="2" id="KW-1185">Reference proteome</keyword>
<dbReference type="GO" id="GO:0034472">
    <property type="term" value="P:snRNA 3'-end processing"/>
    <property type="evidence" value="ECO:0007669"/>
    <property type="project" value="EnsemblPlants"/>
</dbReference>
<dbReference type="GO" id="GO:0005634">
    <property type="term" value="C:nucleus"/>
    <property type="evidence" value="ECO:0007669"/>
    <property type="project" value="EnsemblPlants"/>
</dbReference>
<protein>
    <submittedName>
        <fullName evidence="1">Armadillo-like helical</fullName>
    </submittedName>
</protein>
<name>A0A1R3IQY1_COCAP</name>
<dbReference type="OrthoDB" id="18190at2759"/>
<dbReference type="AlphaFoldDB" id="A0A1R3IQY1"/>